<dbReference type="GO" id="GO:0000976">
    <property type="term" value="F:transcription cis-regulatory region binding"/>
    <property type="evidence" value="ECO:0007669"/>
    <property type="project" value="TreeGrafter"/>
</dbReference>
<dbReference type="SUPFAM" id="SSF48498">
    <property type="entry name" value="Tetracyclin repressor-like, C-terminal domain"/>
    <property type="match status" value="1"/>
</dbReference>
<name>A0A164NCW1_9NOCA</name>
<organism evidence="6 7">
    <name type="scientific">Nocardia terpenica</name>
    <dbReference type="NCBI Taxonomy" id="455432"/>
    <lineage>
        <taxon>Bacteria</taxon>
        <taxon>Bacillati</taxon>
        <taxon>Actinomycetota</taxon>
        <taxon>Actinomycetes</taxon>
        <taxon>Mycobacteriales</taxon>
        <taxon>Nocardiaceae</taxon>
        <taxon>Nocardia</taxon>
    </lineage>
</organism>
<proteinExistence type="predicted"/>
<keyword evidence="2 4" id="KW-0238">DNA-binding</keyword>
<gene>
    <name evidence="6" type="ORF">AWN90_26375</name>
</gene>
<evidence type="ECO:0000313" key="6">
    <source>
        <dbReference type="EMBL" id="KZM74229.1"/>
    </source>
</evidence>
<reference evidence="6 7" key="1">
    <citation type="submission" date="2016-04" db="EMBL/GenBank/DDBJ databases">
        <authorList>
            <person name="Evans L.H."/>
            <person name="Alamgir A."/>
            <person name="Owens N."/>
            <person name="Weber N.D."/>
            <person name="Virtaneva K."/>
            <person name="Barbian K."/>
            <person name="Babar A."/>
            <person name="Rosenke K."/>
        </authorList>
    </citation>
    <scope>NUCLEOTIDE SEQUENCE [LARGE SCALE GENOMIC DNA]</scope>
    <source>
        <strain evidence="6 7">IFM 0406</strain>
    </source>
</reference>
<evidence type="ECO:0000313" key="7">
    <source>
        <dbReference type="Proteomes" id="UP000076512"/>
    </source>
</evidence>
<sequence length="215" mass="22936">MREQLVDAGLRLLEEDGPEALQTRRVAAAVGASTMAVYTHFDGMTGLMEAIAAEAFARFGTALEAVRPSDDPIADVLLLGYAYRGYALASPQRYRLMFGLTGPRTALSPHSDFAIGDPGSAIGAATFEPLVAAIERLIESGHVRPDPPREVATRLWALVHGTVLLEIAGFLGSAEHSSLPVILGPATIDFLVGMGCPRKRAERSMARVRKAVGNR</sequence>
<dbReference type="EMBL" id="LWGR01000006">
    <property type="protein sequence ID" value="KZM74229.1"/>
    <property type="molecule type" value="Genomic_DNA"/>
</dbReference>
<dbReference type="PROSITE" id="PS50977">
    <property type="entry name" value="HTH_TETR_2"/>
    <property type="match status" value="1"/>
</dbReference>
<feature type="DNA-binding region" description="H-T-H motif" evidence="4">
    <location>
        <begin position="22"/>
        <end position="41"/>
    </location>
</feature>
<keyword evidence="7" id="KW-1185">Reference proteome</keyword>
<dbReference type="PANTHER" id="PTHR30055">
    <property type="entry name" value="HTH-TYPE TRANSCRIPTIONAL REGULATOR RUTR"/>
    <property type="match status" value="1"/>
</dbReference>
<dbReference type="InterPro" id="IPR025996">
    <property type="entry name" value="MT1864/Rv1816-like_C"/>
</dbReference>
<keyword evidence="3" id="KW-0804">Transcription</keyword>
<dbReference type="InterPro" id="IPR009057">
    <property type="entry name" value="Homeodomain-like_sf"/>
</dbReference>
<dbReference type="InterPro" id="IPR050109">
    <property type="entry name" value="HTH-type_TetR-like_transc_reg"/>
</dbReference>
<comment type="caution">
    <text evidence="6">The sequence shown here is derived from an EMBL/GenBank/DDBJ whole genome shotgun (WGS) entry which is preliminary data.</text>
</comment>
<dbReference type="RefSeq" id="WP_067588206.1">
    <property type="nucleotide sequence ID" value="NZ_JABMCZ010000005.1"/>
</dbReference>
<evidence type="ECO:0000256" key="3">
    <source>
        <dbReference type="ARBA" id="ARBA00023163"/>
    </source>
</evidence>
<dbReference type="InterPro" id="IPR036271">
    <property type="entry name" value="Tet_transcr_reg_TetR-rel_C_sf"/>
</dbReference>
<dbReference type="Pfam" id="PF00440">
    <property type="entry name" value="TetR_N"/>
    <property type="match status" value="1"/>
</dbReference>
<evidence type="ECO:0000256" key="1">
    <source>
        <dbReference type="ARBA" id="ARBA00023015"/>
    </source>
</evidence>
<dbReference type="Proteomes" id="UP000076512">
    <property type="component" value="Unassembled WGS sequence"/>
</dbReference>
<dbReference type="Gene3D" id="1.10.357.10">
    <property type="entry name" value="Tetracycline Repressor, domain 2"/>
    <property type="match status" value="1"/>
</dbReference>
<dbReference type="OrthoDB" id="4709966at2"/>
<dbReference type="Pfam" id="PF13305">
    <property type="entry name" value="TetR_C_33"/>
    <property type="match status" value="1"/>
</dbReference>
<evidence type="ECO:0000259" key="5">
    <source>
        <dbReference type="PROSITE" id="PS50977"/>
    </source>
</evidence>
<protein>
    <recommendedName>
        <fullName evidence="5">HTH tetR-type domain-containing protein</fullName>
    </recommendedName>
</protein>
<accession>A0A164NCW1</accession>
<dbReference type="AlphaFoldDB" id="A0A164NCW1"/>
<dbReference type="InterPro" id="IPR001647">
    <property type="entry name" value="HTH_TetR"/>
</dbReference>
<keyword evidence="1" id="KW-0805">Transcription regulation</keyword>
<dbReference type="PANTHER" id="PTHR30055:SF209">
    <property type="entry name" value="POSSIBLE TRANSCRIPTIONAL REGULATORY PROTEIN (PROBABLY TETR-FAMILY)"/>
    <property type="match status" value="1"/>
</dbReference>
<dbReference type="SUPFAM" id="SSF46689">
    <property type="entry name" value="Homeodomain-like"/>
    <property type="match status" value="1"/>
</dbReference>
<dbReference type="STRING" id="455432.AWN90_26375"/>
<feature type="domain" description="HTH tetR-type" evidence="5">
    <location>
        <begin position="1"/>
        <end position="59"/>
    </location>
</feature>
<dbReference type="GO" id="GO:0003700">
    <property type="term" value="F:DNA-binding transcription factor activity"/>
    <property type="evidence" value="ECO:0007669"/>
    <property type="project" value="TreeGrafter"/>
</dbReference>
<evidence type="ECO:0000256" key="4">
    <source>
        <dbReference type="PROSITE-ProRule" id="PRU00335"/>
    </source>
</evidence>
<evidence type="ECO:0000256" key="2">
    <source>
        <dbReference type="ARBA" id="ARBA00023125"/>
    </source>
</evidence>